<name>A0ABD1UGX8_9LAMI</name>
<dbReference type="EMBL" id="JBFOLK010000003">
    <property type="protein sequence ID" value="KAL2524226.1"/>
    <property type="molecule type" value="Genomic_DNA"/>
</dbReference>
<evidence type="ECO:0000256" key="1">
    <source>
        <dbReference type="SAM" id="Phobius"/>
    </source>
</evidence>
<dbReference type="Proteomes" id="UP001604336">
    <property type="component" value="Unassembled WGS sequence"/>
</dbReference>
<dbReference type="AlphaFoldDB" id="A0ABD1UGX8"/>
<keyword evidence="2" id="KW-0418">Kinase</keyword>
<gene>
    <name evidence="2" type="ORF">Adt_09280</name>
</gene>
<accession>A0ABD1UGX8</accession>
<keyword evidence="2" id="KW-0808">Transferase</keyword>
<keyword evidence="1" id="KW-1133">Transmembrane helix</keyword>
<sequence>MLNENSCVCVTCCSIKISTNPQKLENLGVFSNGFVENKKIKLGPVTFFVISGVFAVAGLGFVSVWVRRKWGVAVKGKTEKEENVDQEVRPENGQKGKFALVDEGCGLKKV</sequence>
<comment type="caution">
    <text evidence="2">The sequence shown here is derived from an EMBL/GenBank/DDBJ whole genome shotgun (WGS) entry which is preliminary data.</text>
</comment>
<dbReference type="GO" id="GO:0016301">
    <property type="term" value="F:kinase activity"/>
    <property type="evidence" value="ECO:0007669"/>
    <property type="project" value="UniProtKB-KW"/>
</dbReference>
<feature type="transmembrane region" description="Helical" evidence="1">
    <location>
        <begin position="45"/>
        <end position="66"/>
    </location>
</feature>
<keyword evidence="1" id="KW-0812">Transmembrane</keyword>
<organism evidence="2 3">
    <name type="scientific">Abeliophyllum distichum</name>
    <dbReference type="NCBI Taxonomy" id="126358"/>
    <lineage>
        <taxon>Eukaryota</taxon>
        <taxon>Viridiplantae</taxon>
        <taxon>Streptophyta</taxon>
        <taxon>Embryophyta</taxon>
        <taxon>Tracheophyta</taxon>
        <taxon>Spermatophyta</taxon>
        <taxon>Magnoliopsida</taxon>
        <taxon>eudicotyledons</taxon>
        <taxon>Gunneridae</taxon>
        <taxon>Pentapetalae</taxon>
        <taxon>asterids</taxon>
        <taxon>lamiids</taxon>
        <taxon>Lamiales</taxon>
        <taxon>Oleaceae</taxon>
        <taxon>Forsythieae</taxon>
        <taxon>Abeliophyllum</taxon>
    </lineage>
</organism>
<proteinExistence type="predicted"/>
<evidence type="ECO:0000313" key="3">
    <source>
        <dbReference type="Proteomes" id="UP001604336"/>
    </source>
</evidence>
<keyword evidence="1" id="KW-0472">Membrane</keyword>
<reference evidence="3" key="1">
    <citation type="submission" date="2024-07" db="EMBL/GenBank/DDBJ databases">
        <title>Two chromosome-level genome assemblies of Korean endemic species Abeliophyllum distichum and Forsythia ovata (Oleaceae).</title>
        <authorList>
            <person name="Jang H."/>
        </authorList>
    </citation>
    <scope>NUCLEOTIDE SEQUENCE [LARGE SCALE GENOMIC DNA]</scope>
</reference>
<protein>
    <submittedName>
        <fullName evidence="2">Protein kinase domain-containing protein</fullName>
    </submittedName>
</protein>
<evidence type="ECO:0000313" key="2">
    <source>
        <dbReference type="EMBL" id="KAL2524226.1"/>
    </source>
</evidence>
<keyword evidence="3" id="KW-1185">Reference proteome</keyword>